<dbReference type="HAMAP" id="MF_02207">
    <property type="entry name" value="MreB"/>
    <property type="match status" value="1"/>
</dbReference>
<evidence type="ECO:0000256" key="6">
    <source>
        <dbReference type="HAMAP-Rule" id="MF_02207"/>
    </source>
</evidence>
<keyword evidence="4 6" id="KW-0133">Cell shape</keyword>
<comment type="subunit">
    <text evidence="6">Forms polymers.</text>
</comment>
<organism evidence="7 8">
    <name type="scientific">candidate division WS6 bacterium GW2011_GWF1_35_23</name>
    <dbReference type="NCBI Taxonomy" id="1619097"/>
    <lineage>
        <taxon>Bacteria</taxon>
        <taxon>Candidatus Dojkabacteria</taxon>
    </lineage>
</organism>
<evidence type="ECO:0000256" key="4">
    <source>
        <dbReference type="ARBA" id="ARBA00022960"/>
    </source>
</evidence>
<dbReference type="InterPro" id="IPR043129">
    <property type="entry name" value="ATPase_NBD"/>
</dbReference>
<keyword evidence="3 6" id="KW-0067">ATP-binding</keyword>
<reference evidence="7 8" key="1">
    <citation type="journal article" date="2015" name="Nature">
        <title>rRNA introns, odd ribosomes, and small enigmatic genomes across a large radiation of phyla.</title>
        <authorList>
            <person name="Brown C.T."/>
            <person name="Hug L.A."/>
            <person name="Thomas B.C."/>
            <person name="Sharon I."/>
            <person name="Castelle C.J."/>
            <person name="Singh A."/>
            <person name="Wilkins M.J."/>
            <person name="Williams K.H."/>
            <person name="Banfield J.F."/>
        </authorList>
    </citation>
    <scope>NUCLEOTIDE SEQUENCE [LARGE SCALE GENOMIC DNA]</scope>
</reference>
<feature type="binding site" evidence="6">
    <location>
        <begin position="156"/>
        <end position="158"/>
    </location>
    <ligand>
        <name>ATP</name>
        <dbReference type="ChEBI" id="CHEBI:30616"/>
    </ligand>
</feature>
<protein>
    <recommendedName>
        <fullName evidence="6">Cell shape-determining protein MreB</fullName>
    </recommendedName>
</protein>
<keyword evidence="1 6" id="KW-0963">Cytoplasm</keyword>
<feature type="binding site" evidence="6">
    <location>
        <begin position="204"/>
        <end position="207"/>
    </location>
    <ligand>
        <name>ATP</name>
        <dbReference type="ChEBI" id="CHEBI:30616"/>
    </ligand>
</feature>
<comment type="function">
    <text evidence="6">Forms membrane-associated dynamic filaments that are essential for cell shape determination. Acts by regulating cell wall synthesis and cell elongation, and thus cell shape. A feedback loop between cell geometry and MreB localization may maintain elongated cell shape by targeting cell wall growth to regions of negative cell wall curvature.</text>
</comment>
<comment type="caution">
    <text evidence="7">The sequence shown here is derived from an EMBL/GenBank/DDBJ whole genome shotgun (WGS) entry which is preliminary data.</text>
</comment>
<dbReference type="PANTHER" id="PTHR42749">
    <property type="entry name" value="CELL SHAPE-DETERMINING PROTEIN MREB"/>
    <property type="match status" value="1"/>
</dbReference>
<dbReference type="GO" id="GO:0008360">
    <property type="term" value="P:regulation of cell shape"/>
    <property type="evidence" value="ECO:0007669"/>
    <property type="project" value="UniProtKB-UniRule"/>
</dbReference>
<accession>A0A0G0C4W6</accession>
<comment type="similarity">
    <text evidence="5 6">Belongs to the FtsA/MreB family.</text>
</comment>
<evidence type="ECO:0000313" key="7">
    <source>
        <dbReference type="EMBL" id="KKP76719.1"/>
    </source>
</evidence>
<dbReference type="InterPro" id="IPR056546">
    <property type="entry name" value="MreB_MamK-like"/>
</dbReference>
<dbReference type="InterPro" id="IPR004753">
    <property type="entry name" value="MreB"/>
</dbReference>
<dbReference type="AlphaFoldDB" id="A0A0G0C4W6"/>
<evidence type="ECO:0000256" key="5">
    <source>
        <dbReference type="ARBA" id="ARBA00023458"/>
    </source>
</evidence>
<dbReference type="GO" id="GO:0005737">
    <property type="term" value="C:cytoplasm"/>
    <property type="evidence" value="ECO:0007669"/>
    <property type="project" value="UniProtKB-SubCell"/>
</dbReference>
<dbReference type="NCBIfam" id="NF010539">
    <property type="entry name" value="PRK13927.1"/>
    <property type="match status" value="1"/>
</dbReference>
<dbReference type="EMBL" id="LBQH01000026">
    <property type="protein sequence ID" value="KKP76719.1"/>
    <property type="molecule type" value="Genomic_DNA"/>
</dbReference>
<proteinExistence type="inferred from homology"/>
<dbReference type="CDD" id="cd10225">
    <property type="entry name" value="ASKHA_NBD_MreB-like"/>
    <property type="match status" value="1"/>
</dbReference>
<comment type="caution">
    <text evidence="6">Lacks conserved residue(s) required for the propagation of feature annotation.</text>
</comment>
<name>A0A0G0C4W6_9BACT</name>
<dbReference type="PRINTS" id="PR01652">
    <property type="entry name" value="SHAPEPROTEIN"/>
</dbReference>
<dbReference type="GO" id="GO:0000902">
    <property type="term" value="P:cell morphogenesis"/>
    <property type="evidence" value="ECO:0007669"/>
    <property type="project" value="InterPro"/>
</dbReference>
<dbReference type="GO" id="GO:0005524">
    <property type="term" value="F:ATP binding"/>
    <property type="evidence" value="ECO:0007669"/>
    <property type="project" value="UniProtKB-KW"/>
</dbReference>
<keyword evidence="2 6" id="KW-0547">Nucleotide-binding</keyword>
<feature type="binding site" evidence="6">
    <location>
        <begin position="12"/>
        <end position="14"/>
    </location>
    <ligand>
        <name>ATP</name>
        <dbReference type="ChEBI" id="CHEBI:30616"/>
    </ligand>
</feature>
<evidence type="ECO:0000313" key="8">
    <source>
        <dbReference type="Proteomes" id="UP000034816"/>
    </source>
</evidence>
<dbReference type="Gene3D" id="3.30.420.40">
    <property type="match status" value="3"/>
</dbReference>
<dbReference type="SUPFAM" id="SSF53067">
    <property type="entry name" value="Actin-like ATPase domain"/>
    <property type="match status" value="2"/>
</dbReference>
<dbReference type="PATRIC" id="fig|1619097.3.peg.254"/>
<evidence type="ECO:0000256" key="2">
    <source>
        <dbReference type="ARBA" id="ARBA00022741"/>
    </source>
</evidence>
<dbReference type="PANTHER" id="PTHR42749:SF1">
    <property type="entry name" value="CELL SHAPE-DETERMINING PROTEIN MREB"/>
    <property type="match status" value="1"/>
</dbReference>
<evidence type="ECO:0000256" key="3">
    <source>
        <dbReference type="ARBA" id="ARBA00022840"/>
    </source>
</evidence>
<dbReference type="NCBIfam" id="TIGR00904">
    <property type="entry name" value="mreB"/>
    <property type="match status" value="1"/>
</dbReference>
<sequence>MFAKKLGIDLGTANSVVFVQGEGIVFVEPTVVAIDVNKFTVVAVGNEAKEMIGKTPENIVAKRPLRNGVIADSRVTEALLRFFFDKALGKSRFFKPDVVISVPAGITSVEERAVLKAANAVGAKNITLMPEPLLAALGAELPIHTSSGNMIINMGGGTTEVAVISLDGIVEYDSLRVAGDAINEAIIMYMRKKKGLLIGEQTAEKVKIKIGSALEVKDPKEMEVRGRDVGGGMPKSIVIDSNDVAKAVERPLRSIIKSIQSVLEKTPPELSADIIDRGMVMSGGTAMLRNLDRLFTKATGVPSHVADDPAFCVAKGTGIALELLETGDRKFSFNREFRR</sequence>
<gene>
    <name evidence="6" type="primary">mreB</name>
    <name evidence="7" type="ORF">UR73_C0026G0002</name>
</gene>
<dbReference type="Proteomes" id="UP000034816">
    <property type="component" value="Unassembled WGS sequence"/>
</dbReference>
<evidence type="ECO:0000256" key="1">
    <source>
        <dbReference type="ARBA" id="ARBA00022490"/>
    </source>
</evidence>
<comment type="subcellular location">
    <subcellularLocation>
        <location evidence="6">Cytoplasm</location>
    </subcellularLocation>
    <text evidence="6">Membrane-associated.</text>
</comment>
<dbReference type="Pfam" id="PF06723">
    <property type="entry name" value="MreB_Mbl"/>
    <property type="match status" value="1"/>
</dbReference>